<evidence type="ECO:0000256" key="7">
    <source>
        <dbReference type="ARBA" id="ARBA00023004"/>
    </source>
</evidence>
<dbReference type="AlphaFoldDB" id="A0A495XW32"/>
<keyword evidence="4" id="KW-0410">Iron transport</keyword>
<dbReference type="Pfam" id="PF00005">
    <property type="entry name" value="ABC_tran"/>
    <property type="match status" value="1"/>
</dbReference>
<dbReference type="SUPFAM" id="SSF52540">
    <property type="entry name" value="P-loop containing nucleoside triphosphate hydrolases"/>
    <property type="match status" value="1"/>
</dbReference>
<evidence type="ECO:0000256" key="3">
    <source>
        <dbReference type="ARBA" id="ARBA00022475"/>
    </source>
</evidence>
<keyword evidence="5" id="KW-0547">Nucleotide-binding</keyword>
<feature type="domain" description="ABC transporter" evidence="11">
    <location>
        <begin position="22"/>
        <end position="285"/>
    </location>
</feature>
<evidence type="ECO:0000256" key="1">
    <source>
        <dbReference type="ARBA" id="ARBA00004202"/>
    </source>
</evidence>
<reference evidence="12 13" key="1">
    <citation type="submission" date="2018-10" db="EMBL/GenBank/DDBJ databases">
        <title>Sequencing the genomes of 1000 actinobacteria strains.</title>
        <authorList>
            <person name="Klenk H.-P."/>
        </authorList>
    </citation>
    <scope>NUCLEOTIDE SEQUENCE [LARGE SCALE GENOMIC DNA]</scope>
    <source>
        <strain evidence="12 13">DSM 44267</strain>
    </source>
</reference>
<evidence type="ECO:0000256" key="5">
    <source>
        <dbReference type="ARBA" id="ARBA00022741"/>
    </source>
</evidence>
<evidence type="ECO:0000256" key="8">
    <source>
        <dbReference type="ARBA" id="ARBA00023065"/>
    </source>
</evidence>
<dbReference type="GO" id="GO:0006826">
    <property type="term" value="P:iron ion transport"/>
    <property type="evidence" value="ECO:0007669"/>
    <property type="project" value="UniProtKB-KW"/>
</dbReference>
<dbReference type="InterPro" id="IPR017871">
    <property type="entry name" value="ABC_transporter-like_CS"/>
</dbReference>
<dbReference type="InterPro" id="IPR051535">
    <property type="entry name" value="Siderophore_ABC-ATPase"/>
</dbReference>
<keyword evidence="2" id="KW-0813">Transport</keyword>
<evidence type="ECO:0000256" key="6">
    <source>
        <dbReference type="ARBA" id="ARBA00022840"/>
    </source>
</evidence>
<keyword evidence="9" id="KW-0472">Membrane</keyword>
<feature type="compositionally biased region" description="Gly residues" evidence="10">
    <location>
        <begin position="88"/>
        <end position="105"/>
    </location>
</feature>
<keyword evidence="8" id="KW-0406">Ion transport</keyword>
<evidence type="ECO:0000256" key="4">
    <source>
        <dbReference type="ARBA" id="ARBA00022496"/>
    </source>
</evidence>
<keyword evidence="7" id="KW-0408">Iron</keyword>
<dbReference type="InterPro" id="IPR003439">
    <property type="entry name" value="ABC_transporter-like_ATP-bd"/>
</dbReference>
<comment type="caution">
    <text evidence="12">The sequence shown here is derived from an EMBL/GenBank/DDBJ whole genome shotgun (WGS) entry which is preliminary data.</text>
</comment>
<organism evidence="12 13">
    <name type="scientific">Terracoccus luteus</name>
    <dbReference type="NCBI Taxonomy" id="53356"/>
    <lineage>
        <taxon>Bacteria</taxon>
        <taxon>Bacillati</taxon>
        <taxon>Actinomycetota</taxon>
        <taxon>Actinomycetes</taxon>
        <taxon>Micrococcales</taxon>
        <taxon>Intrasporangiaceae</taxon>
        <taxon>Terracoccus</taxon>
    </lineage>
</organism>
<gene>
    <name evidence="12" type="ORF">DFJ68_0435</name>
</gene>
<proteinExistence type="predicted"/>
<dbReference type="InterPro" id="IPR027417">
    <property type="entry name" value="P-loop_NTPase"/>
</dbReference>
<feature type="region of interest" description="Disordered" evidence="10">
    <location>
        <begin position="82"/>
        <end position="109"/>
    </location>
</feature>
<evidence type="ECO:0000256" key="9">
    <source>
        <dbReference type="ARBA" id="ARBA00023136"/>
    </source>
</evidence>
<sequence length="331" mass="34389">MTVTEEPLARPGALTATTPAALQVSGLSLAYDGRTVVEGLDLAVPSGAVTAVVGPNGCGKSTVLRGLARLLKPSAGTVTIADLPDGPRGSGHANGHGGADAGSPGGAARRDVWSLKPKEYSRRVALLPQTPPVPEGITVVDLVGRGRHPHHTLVKRWSAADDEAVARAMRATDTLGLADRHVEELSGGQRQRVWIALTLAQDTDVILLDEPTTYLDVAHQVDVLDLLLELNRRSGTTIVMVLHDLNLAARYADHVVALRGGALVAQGRPVDVVDAAFVRDVFGLESAVVTDPLSGTPLVVPASRTHTTTAVTTTATATATATTTFRNGPVA</sequence>
<protein>
    <submittedName>
        <fullName evidence="12">Iron complex transport system ATP-binding protein</fullName>
    </submittedName>
</protein>
<evidence type="ECO:0000259" key="11">
    <source>
        <dbReference type="PROSITE" id="PS50893"/>
    </source>
</evidence>
<dbReference type="SMART" id="SM00382">
    <property type="entry name" value="AAA"/>
    <property type="match status" value="1"/>
</dbReference>
<dbReference type="GO" id="GO:0016887">
    <property type="term" value="F:ATP hydrolysis activity"/>
    <property type="evidence" value="ECO:0007669"/>
    <property type="project" value="InterPro"/>
</dbReference>
<keyword evidence="3" id="KW-1003">Cell membrane</keyword>
<dbReference type="Gene3D" id="3.40.50.300">
    <property type="entry name" value="P-loop containing nucleotide triphosphate hydrolases"/>
    <property type="match status" value="1"/>
</dbReference>
<dbReference type="PANTHER" id="PTHR42771:SF2">
    <property type="entry name" value="IRON(3+)-HYDROXAMATE IMPORT ATP-BINDING PROTEIN FHUC"/>
    <property type="match status" value="1"/>
</dbReference>
<name>A0A495XW32_9MICO</name>
<evidence type="ECO:0000256" key="2">
    <source>
        <dbReference type="ARBA" id="ARBA00022448"/>
    </source>
</evidence>
<dbReference type="PANTHER" id="PTHR42771">
    <property type="entry name" value="IRON(3+)-HYDROXAMATE IMPORT ATP-BINDING PROTEIN FHUC"/>
    <property type="match status" value="1"/>
</dbReference>
<comment type="subcellular location">
    <subcellularLocation>
        <location evidence="1">Cell membrane</location>
        <topology evidence="1">Peripheral membrane protein</topology>
    </subcellularLocation>
</comment>
<dbReference type="CDD" id="cd03214">
    <property type="entry name" value="ABC_Iron-Siderophores_B12_Hemin"/>
    <property type="match status" value="1"/>
</dbReference>
<keyword evidence="13" id="KW-1185">Reference proteome</keyword>
<keyword evidence="6 12" id="KW-0067">ATP-binding</keyword>
<dbReference type="EMBL" id="RBXT01000001">
    <property type="protein sequence ID" value="RKT77024.1"/>
    <property type="molecule type" value="Genomic_DNA"/>
</dbReference>
<evidence type="ECO:0000256" key="10">
    <source>
        <dbReference type="SAM" id="MobiDB-lite"/>
    </source>
</evidence>
<dbReference type="PROSITE" id="PS00211">
    <property type="entry name" value="ABC_TRANSPORTER_1"/>
    <property type="match status" value="1"/>
</dbReference>
<dbReference type="InterPro" id="IPR003593">
    <property type="entry name" value="AAA+_ATPase"/>
</dbReference>
<dbReference type="RefSeq" id="WP_121030641.1">
    <property type="nucleotide sequence ID" value="NZ_RBXT01000001.1"/>
</dbReference>
<evidence type="ECO:0000313" key="13">
    <source>
        <dbReference type="Proteomes" id="UP000278440"/>
    </source>
</evidence>
<dbReference type="OrthoDB" id="5296765at2"/>
<dbReference type="GO" id="GO:0005524">
    <property type="term" value="F:ATP binding"/>
    <property type="evidence" value="ECO:0007669"/>
    <property type="project" value="UniProtKB-KW"/>
</dbReference>
<dbReference type="GO" id="GO:0005886">
    <property type="term" value="C:plasma membrane"/>
    <property type="evidence" value="ECO:0007669"/>
    <property type="project" value="UniProtKB-SubCell"/>
</dbReference>
<dbReference type="PROSITE" id="PS50893">
    <property type="entry name" value="ABC_TRANSPORTER_2"/>
    <property type="match status" value="1"/>
</dbReference>
<evidence type="ECO:0000313" key="12">
    <source>
        <dbReference type="EMBL" id="RKT77024.1"/>
    </source>
</evidence>
<accession>A0A495XW32</accession>
<dbReference type="Proteomes" id="UP000278440">
    <property type="component" value="Unassembled WGS sequence"/>
</dbReference>